<comment type="caution">
    <text evidence="3">The sequence shown here is derived from an EMBL/GenBank/DDBJ whole genome shotgun (WGS) entry which is preliminary data.</text>
</comment>
<evidence type="ECO:0000313" key="3">
    <source>
        <dbReference type="EMBL" id="EPF74781.1"/>
    </source>
</evidence>
<name>A0A829HDS7_9GAMM</name>
<dbReference type="SUPFAM" id="SSF51905">
    <property type="entry name" value="FAD/NAD(P)-binding domain"/>
    <property type="match status" value="1"/>
</dbReference>
<sequence>MNQSIQHLIGDSDQHIPPIQNVFNTYNTKFDPLTDKGLKGNEQYAPTYWVATAGTPPEDDGPLLGDIEVDIVIIGGGFTGLSTALTLAEKFGTAPLVLEANRTAWGCTSRNGGQGQNASGRLYRSQWIDKWGLNTAKRLDTEIREGFDYFKELVSGIDCDAQDGGHLYIAHRAKKMTFLENEGKVMREVFGYQTRILSREQLHGEFVADQEAAGALFEPDGVGVHPLKLAFGYLKRARAAGAKVHTSTPVLNWETRNGIHYLQTPYGIVKAKRVAVATGGYTPNGLHPSLSGKIMPILSNSIVTRPLTVQELKEAGLNSTTFITDTRTLRHYYRLLPDGSVQCGSRSALTGADANNPAHLERLKEGLYRKFPSLRGIPIAYSWWGWVDVSHDMMPRIVQPNPDETIYYAIGYGGNGVSFSAMAGRRLAERIMGIQRPQFELPIYQSPLPSHLFRPFRRLGQALLYRWYYLKDEML</sequence>
<evidence type="ECO:0000313" key="4">
    <source>
        <dbReference type="Proteomes" id="UP000014523"/>
    </source>
</evidence>
<accession>A0A829HDS7</accession>
<dbReference type="RefSeq" id="WP_016542550.1">
    <property type="nucleotide sequence ID" value="NZ_ASQH01000018.1"/>
</dbReference>
<dbReference type="InterPro" id="IPR036188">
    <property type="entry name" value="FAD/NAD-bd_sf"/>
</dbReference>
<dbReference type="Gene3D" id="3.30.9.10">
    <property type="entry name" value="D-Amino Acid Oxidase, subunit A, domain 2"/>
    <property type="match status" value="1"/>
</dbReference>
<protein>
    <submittedName>
        <fullName evidence="3">Taurine dehydrogenase large subunit</fullName>
    </submittedName>
</protein>
<feature type="domain" description="FAD dependent oxidoreductase" evidence="2">
    <location>
        <begin position="70"/>
        <end position="430"/>
    </location>
</feature>
<evidence type="ECO:0000259" key="2">
    <source>
        <dbReference type="Pfam" id="PF01266"/>
    </source>
</evidence>
<dbReference type="GO" id="GO:0016491">
    <property type="term" value="F:oxidoreductase activity"/>
    <property type="evidence" value="ECO:0007669"/>
    <property type="project" value="UniProtKB-KW"/>
</dbReference>
<organism evidence="3 4">
    <name type="scientific">Acinetobacter gyllenbergii CIP 110306 = MTCC 11365</name>
    <dbReference type="NCBI Taxonomy" id="1217657"/>
    <lineage>
        <taxon>Bacteria</taxon>
        <taxon>Pseudomonadati</taxon>
        <taxon>Pseudomonadota</taxon>
        <taxon>Gammaproteobacteria</taxon>
        <taxon>Moraxellales</taxon>
        <taxon>Moraxellaceae</taxon>
        <taxon>Acinetobacter</taxon>
    </lineage>
</organism>
<gene>
    <name evidence="3" type="ORF">F957_03387</name>
</gene>
<dbReference type="Gene3D" id="3.50.50.60">
    <property type="entry name" value="FAD/NAD(P)-binding domain"/>
    <property type="match status" value="1"/>
</dbReference>
<dbReference type="EMBL" id="ATGG01000028">
    <property type="protein sequence ID" value="EPF74781.1"/>
    <property type="molecule type" value="Genomic_DNA"/>
</dbReference>
<dbReference type="PANTHER" id="PTHR13847:SF281">
    <property type="entry name" value="FAD DEPENDENT OXIDOREDUCTASE DOMAIN-CONTAINING PROTEIN"/>
    <property type="match status" value="1"/>
</dbReference>
<dbReference type="GO" id="GO:0005737">
    <property type="term" value="C:cytoplasm"/>
    <property type="evidence" value="ECO:0007669"/>
    <property type="project" value="TreeGrafter"/>
</dbReference>
<dbReference type="AlphaFoldDB" id="A0A829HDS7"/>
<dbReference type="InterPro" id="IPR006076">
    <property type="entry name" value="FAD-dep_OxRdtase"/>
</dbReference>
<evidence type="ECO:0000256" key="1">
    <source>
        <dbReference type="ARBA" id="ARBA00023002"/>
    </source>
</evidence>
<reference evidence="3 4" key="1">
    <citation type="submission" date="2013-06" db="EMBL/GenBank/DDBJ databases">
        <title>The Genome Sequence of Acinetobacter gyllenbergii CIP 110306.</title>
        <authorList>
            <consortium name="The Broad Institute Genome Sequencing Platform"/>
            <consortium name="The Broad Institute Genome Sequencing Center for Infectious Disease"/>
            <person name="Cerqueira G."/>
            <person name="Feldgarden M."/>
            <person name="Courvalin P."/>
            <person name="Perichon B."/>
            <person name="Grillot-Courvalin C."/>
            <person name="Clermont D."/>
            <person name="Rocha E."/>
            <person name="Yoon E.-J."/>
            <person name="Nemec A."/>
            <person name="Young S.K."/>
            <person name="Zeng Q."/>
            <person name="Gargeya S."/>
            <person name="Fitzgerald M."/>
            <person name="Abouelleil A."/>
            <person name="Alvarado L."/>
            <person name="Berlin A.M."/>
            <person name="Chapman S.B."/>
            <person name="Dewar J."/>
            <person name="Goldberg J."/>
            <person name="Griggs A."/>
            <person name="Gujja S."/>
            <person name="Hansen M."/>
            <person name="Howarth C."/>
            <person name="Imamovic A."/>
            <person name="Larimer J."/>
            <person name="McCowan C."/>
            <person name="Murphy C."/>
            <person name="Pearson M."/>
            <person name="Priest M."/>
            <person name="Roberts A."/>
            <person name="Saif S."/>
            <person name="Shea T."/>
            <person name="Sykes S."/>
            <person name="Wortman J."/>
            <person name="Nusbaum C."/>
            <person name="Birren B."/>
        </authorList>
    </citation>
    <scope>NUCLEOTIDE SEQUENCE [LARGE SCALE GENOMIC DNA]</scope>
    <source>
        <strain evidence="3 4">CIP 110306</strain>
    </source>
</reference>
<keyword evidence="4" id="KW-1185">Reference proteome</keyword>
<dbReference type="Pfam" id="PF01266">
    <property type="entry name" value="DAO"/>
    <property type="match status" value="1"/>
</dbReference>
<dbReference type="PANTHER" id="PTHR13847">
    <property type="entry name" value="SARCOSINE DEHYDROGENASE-RELATED"/>
    <property type="match status" value="1"/>
</dbReference>
<dbReference type="Proteomes" id="UP000014523">
    <property type="component" value="Unassembled WGS sequence"/>
</dbReference>
<proteinExistence type="predicted"/>
<keyword evidence="1" id="KW-0560">Oxidoreductase</keyword>